<dbReference type="Proteomes" id="UP000183832">
    <property type="component" value="Unassembled WGS sequence"/>
</dbReference>
<reference evidence="17 18" key="1">
    <citation type="submission" date="2015-04" db="EMBL/GenBank/DDBJ databases">
        <authorList>
            <person name="Syromyatnikov M.Y."/>
            <person name="Popov V.N."/>
        </authorList>
    </citation>
    <scope>NUCLEOTIDE SEQUENCE [LARGE SCALE GENOMIC DNA]</scope>
</reference>
<dbReference type="PROSITE" id="PS00086">
    <property type="entry name" value="CYTOCHROME_P450"/>
    <property type="match status" value="1"/>
</dbReference>
<dbReference type="InterPro" id="IPR050196">
    <property type="entry name" value="Cytochrome_P450_Monoox"/>
</dbReference>
<evidence type="ECO:0000256" key="9">
    <source>
        <dbReference type="ARBA" id="ARBA00022848"/>
    </source>
</evidence>
<keyword evidence="13 16" id="KW-0472">Membrane</keyword>
<evidence type="ECO:0000256" key="5">
    <source>
        <dbReference type="ARBA" id="ARBA00010617"/>
    </source>
</evidence>
<dbReference type="Pfam" id="PF00067">
    <property type="entry name" value="p450"/>
    <property type="match status" value="1"/>
</dbReference>
<dbReference type="PANTHER" id="PTHR24291:SF189">
    <property type="entry name" value="CYTOCHROME P450 4C3-RELATED"/>
    <property type="match status" value="1"/>
</dbReference>
<evidence type="ECO:0000256" key="7">
    <source>
        <dbReference type="ARBA" id="ARBA00022723"/>
    </source>
</evidence>
<dbReference type="PRINTS" id="PR00385">
    <property type="entry name" value="P450"/>
</dbReference>
<evidence type="ECO:0000256" key="10">
    <source>
        <dbReference type="ARBA" id="ARBA00023002"/>
    </source>
</evidence>
<sequence length="692" mass="81394">MALLLSGLYFAVFVLIIGKFLYDRRNLIFLNIPNPALSSNIVYPVIALGLVSAEYRFKRIGEYCFTYPDWFKFWFGPKFMVWINSPEKIQKVLSSQKCLEKWNFFYGLMERDYGLISGSILESFLPTFIDYSEVLCDNLEKKVEDGKEFDFFLYAKKISFDILCATSLGTNMKDYSNKPLYEKVFHAYETRIINMALLLSGLYFAVFVVLIGKLIYDRRKLISLNIPAPIKYNVLYPVVVLGLASAEKRFQIFAEYCFNYPEWLKFWLGPKCMIWINSPEKMQKVLSSQKCLEKWNFFYGLMERDYGLISGSVKEKWRDHRKFFNFSFNLKILESFLPTFIDYSEVLCDNLEKKVEDGKEFDFFLYAKKISFDILCATSLGTNMKDYSNKPLYEKVFDAYETTEIAMNAKFSIPFLYPQTLFKFTKLYREEKKAQKILNEFQRDILNERRKIIGKSKLNANNNDGETVERNILIDHIILNEENFTEKQILDHILTFVSGYETWANALAHGMLLLAMHPEVQEQLYHEIKTNIKSQEELKNSQNVNNLSYLDMVFKEILRLLPTVPMILRETLEDFEIEPGVVIPKETNILIHFYSLHRHKHIWGEDADEFKPERFQPELVAKRHQFSFLPFSSGSRICIGYKYSIISLKIAIILLLQRFKFNTSMAMKDIRLRSYISLKLCTPHLLSIGKRN</sequence>
<keyword evidence="11 14" id="KW-0408">Iron</keyword>
<dbReference type="GO" id="GO:0020037">
    <property type="term" value="F:heme binding"/>
    <property type="evidence" value="ECO:0007669"/>
    <property type="project" value="InterPro"/>
</dbReference>
<comment type="function">
    <text evidence="2">May be involved in the metabolism of insect hormones and in the breakdown of synthetic insecticides.</text>
</comment>
<evidence type="ECO:0000313" key="17">
    <source>
        <dbReference type="EMBL" id="CRL03272.1"/>
    </source>
</evidence>
<evidence type="ECO:0000256" key="13">
    <source>
        <dbReference type="ARBA" id="ARBA00023136"/>
    </source>
</evidence>
<dbReference type="InterPro" id="IPR036396">
    <property type="entry name" value="Cyt_P450_sf"/>
</dbReference>
<evidence type="ECO:0000256" key="2">
    <source>
        <dbReference type="ARBA" id="ARBA00003690"/>
    </source>
</evidence>
<evidence type="ECO:0000313" key="18">
    <source>
        <dbReference type="Proteomes" id="UP000183832"/>
    </source>
</evidence>
<dbReference type="InterPro" id="IPR017972">
    <property type="entry name" value="Cyt_P450_CS"/>
</dbReference>
<evidence type="ECO:0000256" key="16">
    <source>
        <dbReference type="SAM" id="Phobius"/>
    </source>
</evidence>
<evidence type="ECO:0000256" key="3">
    <source>
        <dbReference type="ARBA" id="ARBA00004174"/>
    </source>
</evidence>
<dbReference type="GO" id="GO:0004497">
    <property type="term" value="F:monooxygenase activity"/>
    <property type="evidence" value="ECO:0007669"/>
    <property type="project" value="UniProtKB-KW"/>
</dbReference>
<evidence type="ECO:0000256" key="12">
    <source>
        <dbReference type="ARBA" id="ARBA00023033"/>
    </source>
</evidence>
<keyword evidence="16" id="KW-0812">Transmembrane</keyword>
<gene>
    <name evidence="17" type="ORF">CLUMA_CG016285</name>
</gene>
<evidence type="ECO:0000256" key="4">
    <source>
        <dbReference type="ARBA" id="ARBA00004406"/>
    </source>
</evidence>
<keyword evidence="8" id="KW-0256">Endoplasmic reticulum</keyword>
<accession>A0A1J1IT33</accession>
<name>A0A1J1IT33_9DIPT</name>
<dbReference type="PANTHER" id="PTHR24291">
    <property type="entry name" value="CYTOCHROME P450 FAMILY 4"/>
    <property type="match status" value="1"/>
</dbReference>
<keyword evidence="6 14" id="KW-0349">Heme</keyword>
<dbReference type="OrthoDB" id="1470350at2759"/>
<evidence type="ECO:0000256" key="8">
    <source>
        <dbReference type="ARBA" id="ARBA00022824"/>
    </source>
</evidence>
<keyword evidence="10 15" id="KW-0560">Oxidoreductase</keyword>
<evidence type="ECO:0000256" key="11">
    <source>
        <dbReference type="ARBA" id="ARBA00023004"/>
    </source>
</evidence>
<evidence type="ECO:0000256" key="14">
    <source>
        <dbReference type="PIRSR" id="PIRSR602401-1"/>
    </source>
</evidence>
<dbReference type="SUPFAM" id="SSF48264">
    <property type="entry name" value="Cytochrome P450"/>
    <property type="match status" value="2"/>
</dbReference>
<organism evidence="17 18">
    <name type="scientific">Clunio marinus</name>
    <dbReference type="NCBI Taxonomy" id="568069"/>
    <lineage>
        <taxon>Eukaryota</taxon>
        <taxon>Metazoa</taxon>
        <taxon>Ecdysozoa</taxon>
        <taxon>Arthropoda</taxon>
        <taxon>Hexapoda</taxon>
        <taxon>Insecta</taxon>
        <taxon>Pterygota</taxon>
        <taxon>Neoptera</taxon>
        <taxon>Endopterygota</taxon>
        <taxon>Diptera</taxon>
        <taxon>Nematocera</taxon>
        <taxon>Chironomoidea</taxon>
        <taxon>Chironomidae</taxon>
        <taxon>Clunio</taxon>
    </lineage>
</organism>
<evidence type="ECO:0000256" key="1">
    <source>
        <dbReference type="ARBA" id="ARBA00001971"/>
    </source>
</evidence>
<keyword evidence="12 15" id="KW-0503">Monooxygenase</keyword>
<comment type="cofactor">
    <cofactor evidence="1 14">
        <name>heme</name>
        <dbReference type="ChEBI" id="CHEBI:30413"/>
    </cofactor>
</comment>
<dbReference type="Gene3D" id="1.10.630.10">
    <property type="entry name" value="Cytochrome P450"/>
    <property type="match status" value="2"/>
</dbReference>
<keyword evidence="16" id="KW-1133">Transmembrane helix</keyword>
<dbReference type="GO" id="GO:0005789">
    <property type="term" value="C:endoplasmic reticulum membrane"/>
    <property type="evidence" value="ECO:0007669"/>
    <property type="project" value="UniProtKB-SubCell"/>
</dbReference>
<proteinExistence type="inferred from homology"/>
<dbReference type="EMBL" id="CVRI01000059">
    <property type="protein sequence ID" value="CRL03272.1"/>
    <property type="molecule type" value="Genomic_DNA"/>
</dbReference>
<dbReference type="STRING" id="568069.A0A1J1IT33"/>
<keyword evidence="18" id="KW-1185">Reference proteome</keyword>
<keyword evidence="7 14" id="KW-0479">Metal-binding</keyword>
<evidence type="ECO:0000256" key="6">
    <source>
        <dbReference type="ARBA" id="ARBA00022617"/>
    </source>
</evidence>
<dbReference type="InterPro" id="IPR001128">
    <property type="entry name" value="Cyt_P450"/>
</dbReference>
<comment type="subcellular location">
    <subcellularLocation>
        <location evidence="4">Endoplasmic reticulum membrane</location>
        <topology evidence="4">Peripheral membrane protein</topology>
    </subcellularLocation>
    <subcellularLocation>
        <location evidence="3">Microsome membrane</location>
        <topology evidence="3">Peripheral membrane protein</topology>
    </subcellularLocation>
</comment>
<keyword evidence="9" id="KW-0492">Microsome</keyword>
<feature type="transmembrane region" description="Helical" evidence="16">
    <location>
        <begin position="192"/>
        <end position="216"/>
    </location>
</feature>
<dbReference type="InterPro" id="IPR002401">
    <property type="entry name" value="Cyt_P450_E_grp-I"/>
</dbReference>
<dbReference type="GO" id="GO:0005506">
    <property type="term" value="F:iron ion binding"/>
    <property type="evidence" value="ECO:0007669"/>
    <property type="project" value="InterPro"/>
</dbReference>
<comment type="similarity">
    <text evidence="5 15">Belongs to the cytochrome P450 family.</text>
</comment>
<dbReference type="PRINTS" id="PR00463">
    <property type="entry name" value="EP450I"/>
</dbReference>
<dbReference type="GO" id="GO:0016705">
    <property type="term" value="F:oxidoreductase activity, acting on paired donors, with incorporation or reduction of molecular oxygen"/>
    <property type="evidence" value="ECO:0007669"/>
    <property type="project" value="InterPro"/>
</dbReference>
<feature type="binding site" description="axial binding residue" evidence="14">
    <location>
        <position position="638"/>
    </location>
    <ligand>
        <name>heme</name>
        <dbReference type="ChEBI" id="CHEBI:30413"/>
    </ligand>
    <ligandPart>
        <name>Fe</name>
        <dbReference type="ChEBI" id="CHEBI:18248"/>
    </ligandPart>
</feature>
<evidence type="ECO:0000256" key="15">
    <source>
        <dbReference type="RuleBase" id="RU000461"/>
    </source>
</evidence>
<feature type="transmembrane region" description="Helical" evidence="16">
    <location>
        <begin position="6"/>
        <end position="22"/>
    </location>
</feature>
<protein>
    <submittedName>
        <fullName evidence="17">CLUMA_CG016285, isoform A</fullName>
    </submittedName>
</protein>
<dbReference type="AlphaFoldDB" id="A0A1J1IT33"/>